<dbReference type="Gramene" id="Psat7g249000.1">
    <property type="protein sequence ID" value="Psat7g249000.1.cds"/>
    <property type="gene ID" value="Psat7g249000"/>
</dbReference>
<keyword evidence="3" id="KW-1185">Reference proteome</keyword>
<evidence type="ECO:0000313" key="3">
    <source>
        <dbReference type="Proteomes" id="UP001058974"/>
    </source>
</evidence>
<dbReference type="Proteomes" id="UP001058974">
    <property type="component" value="Chromosome 7"/>
</dbReference>
<dbReference type="OrthoDB" id="255819at2759"/>
<name>A0A9D4W0B3_PEA</name>
<reference evidence="2 3" key="1">
    <citation type="journal article" date="2022" name="Nat. Genet.">
        <title>Improved pea reference genome and pan-genome highlight genomic features and evolutionary characteristics.</title>
        <authorList>
            <person name="Yang T."/>
            <person name="Liu R."/>
            <person name="Luo Y."/>
            <person name="Hu S."/>
            <person name="Wang D."/>
            <person name="Wang C."/>
            <person name="Pandey M.K."/>
            <person name="Ge S."/>
            <person name="Xu Q."/>
            <person name="Li N."/>
            <person name="Li G."/>
            <person name="Huang Y."/>
            <person name="Saxena R.K."/>
            <person name="Ji Y."/>
            <person name="Li M."/>
            <person name="Yan X."/>
            <person name="He Y."/>
            <person name="Liu Y."/>
            <person name="Wang X."/>
            <person name="Xiang C."/>
            <person name="Varshney R.K."/>
            <person name="Ding H."/>
            <person name="Gao S."/>
            <person name="Zong X."/>
        </authorList>
    </citation>
    <scope>NUCLEOTIDE SEQUENCE [LARGE SCALE GENOMIC DNA]</scope>
    <source>
        <strain evidence="2 3">cv. Zhongwan 6</strain>
    </source>
</reference>
<evidence type="ECO:0000256" key="1">
    <source>
        <dbReference type="ARBA" id="ARBA00005851"/>
    </source>
</evidence>
<dbReference type="Pfam" id="PF01187">
    <property type="entry name" value="MIF"/>
    <property type="match status" value="1"/>
</dbReference>
<gene>
    <name evidence="2" type="ORF">KIW84_076785</name>
</gene>
<dbReference type="AlphaFoldDB" id="A0A9D4W0B3"/>
<sequence length="115" mass="12711">MPCLYLSTNVKLDGVNIDPIFTEATTAVSTITGKPEQFVMVLLKGSVSLMFEHNKEPAAYGELVAMGGINSKVKKDLIDTIGTILENNLSIPRTRFFLKVFDTTLLKHDNNHSKL</sequence>
<evidence type="ECO:0000313" key="2">
    <source>
        <dbReference type="EMBL" id="KAI5392125.1"/>
    </source>
</evidence>
<organism evidence="2 3">
    <name type="scientific">Pisum sativum</name>
    <name type="common">Garden pea</name>
    <name type="synonym">Lathyrus oleraceus</name>
    <dbReference type="NCBI Taxonomy" id="3888"/>
    <lineage>
        <taxon>Eukaryota</taxon>
        <taxon>Viridiplantae</taxon>
        <taxon>Streptophyta</taxon>
        <taxon>Embryophyta</taxon>
        <taxon>Tracheophyta</taxon>
        <taxon>Spermatophyta</taxon>
        <taxon>Magnoliopsida</taxon>
        <taxon>eudicotyledons</taxon>
        <taxon>Gunneridae</taxon>
        <taxon>Pentapetalae</taxon>
        <taxon>rosids</taxon>
        <taxon>fabids</taxon>
        <taxon>Fabales</taxon>
        <taxon>Fabaceae</taxon>
        <taxon>Papilionoideae</taxon>
        <taxon>50 kb inversion clade</taxon>
        <taxon>NPAAA clade</taxon>
        <taxon>Hologalegina</taxon>
        <taxon>IRL clade</taxon>
        <taxon>Fabeae</taxon>
        <taxon>Lathyrus</taxon>
    </lineage>
</organism>
<dbReference type="PANTHER" id="PTHR11954:SF38">
    <property type="entry name" value="MACROPHAGE MIGRATION INHIBITION FACTOR-LIKE PROTEIN"/>
    <property type="match status" value="1"/>
</dbReference>
<dbReference type="Gene3D" id="3.30.429.10">
    <property type="entry name" value="Macrophage Migration Inhibitory Factor"/>
    <property type="match status" value="1"/>
</dbReference>
<dbReference type="GO" id="GO:0005615">
    <property type="term" value="C:extracellular space"/>
    <property type="evidence" value="ECO:0007669"/>
    <property type="project" value="TreeGrafter"/>
</dbReference>
<evidence type="ECO:0008006" key="4">
    <source>
        <dbReference type="Google" id="ProtNLM"/>
    </source>
</evidence>
<dbReference type="InterPro" id="IPR001398">
    <property type="entry name" value="Macrophage_inhib_fac"/>
</dbReference>
<comment type="caution">
    <text evidence="2">The sequence shown here is derived from an EMBL/GenBank/DDBJ whole genome shotgun (WGS) entry which is preliminary data.</text>
</comment>
<dbReference type="InterPro" id="IPR014347">
    <property type="entry name" value="Tautomerase/MIF_sf"/>
</dbReference>
<dbReference type="PANTHER" id="PTHR11954">
    <property type="entry name" value="D-DOPACHROME DECARBOXYLASE"/>
    <property type="match status" value="1"/>
</dbReference>
<dbReference type="EMBL" id="JAMSHJ010000007">
    <property type="protein sequence ID" value="KAI5392125.1"/>
    <property type="molecule type" value="Genomic_DNA"/>
</dbReference>
<comment type="similarity">
    <text evidence="1">Belongs to the MIF family.</text>
</comment>
<accession>A0A9D4W0B3</accession>
<proteinExistence type="inferred from homology"/>
<dbReference type="Gramene" id="Psat07G0678500-T1">
    <property type="protein sequence ID" value="KAI5392125.1"/>
    <property type="gene ID" value="KIW84_076785"/>
</dbReference>
<dbReference type="SUPFAM" id="SSF55331">
    <property type="entry name" value="Tautomerase/MIF"/>
    <property type="match status" value="1"/>
</dbReference>
<protein>
    <recommendedName>
        <fullName evidence="4">Macrophage migration inhibitory factor homolog</fullName>
    </recommendedName>
</protein>
<dbReference type="GO" id="GO:0050178">
    <property type="term" value="F:phenylpyruvate tautomerase activity"/>
    <property type="evidence" value="ECO:0007669"/>
    <property type="project" value="TreeGrafter"/>
</dbReference>